<feature type="region of interest" description="Disordered" evidence="1">
    <location>
        <begin position="244"/>
        <end position="263"/>
    </location>
</feature>
<accession>A0AA39YMI3</accession>
<proteinExistence type="predicted"/>
<dbReference type="Proteomes" id="UP001175001">
    <property type="component" value="Unassembled WGS sequence"/>
</dbReference>
<keyword evidence="2" id="KW-0812">Transmembrane</keyword>
<comment type="caution">
    <text evidence="4">The sequence shown here is derived from an EMBL/GenBank/DDBJ whole genome shotgun (WGS) entry which is preliminary data.</text>
</comment>
<keyword evidence="2" id="KW-0472">Membrane</keyword>
<feature type="chain" id="PRO_5041433765" evidence="3">
    <location>
        <begin position="17"/>
        <end position="263"/>
    </location>
</feature>
<dbReference type="EMBL" id="JAUJDW010000020">
    <property type="protein sequence ID" value="KAK0654625.1"/>
    <property type="molecule type" value="Genomic_DNA"/>
</dbReference>
<feature type="transmembrane region" description="Helical" evidence="2">
    <location>
        <begin position="169"/>
        <end position="191"/>
    </location>
</feature>
<evidence type="ECO:0000313" key="5">
    <source>
        <dbReference type="Proteomes" id="UP001175001"/>
    </source>
</evidence>
<evidence type="ECO:0000256" key="3">
    <source>
        <dbReference type="SAM" id="SignalP"/>
    </source>
</evidence>
<protein>
    <submittedName>
        <fullName evidence="4">Uncharacterized protein</fullName>
    </submittedName>
</protein>
<organism evidence="4 5">
    <name type="scientific">Lasiodiplodia hormozganensis</name>
    <dbReference type="NCBI Taxonomy" id="869390"/>
    <lineage>
        <taxon>Eukaryota</taxon>
        <taxon>Fungi</taxon>
        <taxon>Dikarya</taxon>
        <taxon>Ascomycota</taxon>
        <taxon>Pezizomycotina</taxon>
        <taxon>Dothideomycetes</taxon>
        <taxon>Dothideomycetes incertae sedis</taxon>
        <taxon>Botryosphaeriales</taxon>
        <taxon>Botryosphaeriaceae</taxon>
        <taxon>Lasiodiplodia</taxon>
    </lineage>
</organism>
<evidence type="ECO:0000256" key="1">
    <source>
        <dbReference type="SAM" id="MobiDB-lite"/>
    </source>
</evidence>
<sequence length="263" mass="27852">MLVLTLLLFVPCFAAATSNSGYFSFPLKADDVPTVHNADVLNVTWFSLYDQAVLYFWCSQTLMDTVRGLGGDGSLQYTVNTSWSSPCHWQYAKQSDESKYIDSGFVDVTNLKATPVVTWGPKDAGVACGASTVTATASAATIITTVTATPAASNATADQEPKQPLGTGASIGIGVAIGAVVTGIVSVLCFVGRKRAQAQSNHAAAAAYHDDRKSFYELNSTTRPVEADNSWGGHYANAVELPPVPFPHDTPARHRSDASSQVK</sequence>
<name>A0AA39YMI3_9PEZI</name>
<keyword evidence="5" id="KW-1185">Reference proteome</keyword>
<dbReference type="AlphaFoldDB" id="A0AA39YMI3"/>
<reference evidence="4" key="1">
    <citation type="submission" date="2023-06" db="EMBL/GenBank/DDBJ databases">
        <title>Multi-omics analyses reveal the molecular pathogenesis toolkit of Lasiodiplodia hormozganensis, a cross-kingdom pathogen.</title>
        <authorList>
            <person name="Felix C."/>
            <person name="Meneses R."/>
            <person name="Goncalves M.F.M."/>
            <person name="Tilleman L."/>
            <person name="Duarte A.S."/>
            <person name="Jorrin-Novo J.V."/>
            <person name="Van De Peer Y."/>
            <person name="Deforce D."/>
            <person name="Van Nieuwerburgh F."/>
            <person name="Esteves A.C."/>
            <person name="Alves A."/>
        </authorList>
    </citation>
    <scope>NUCLEOTIDE SEQUENCE</scope>
    <source>
        <strain evidence="4">CBS 339.90</strain>
    </source>
</reference>
<evidence type="ECO:0000256" key="2">
    <source>
        <dbReference type="SAM" id="Phobius"/>
    </source>
</evidence>
<gene>
    <name evidence="4" type="ORF">DIS24_g5132</name>
</gene>
<feature type="signal peptide" evidence="3">
    <location>
        <begin position="1"/>
        <end position="16"/>
    </location>
</feature>
<keyword evidence="2" id="KW-1133">Transmembrane helix</keyword>
<keyword evidence="3" id="KW-0732">Signal</keyword>
<evidence type="ECO:0000313" key="4">
    <source>
        <dbReference type="EMBL" id="KAK0654625.1"/>
    </source>
</evidence>